<name>A0A1G6NF75_9BACT</name>
<dbReference type="PROSITE" id="PS50943">
    <property type="entry name" value="HTH_CROC1"/>
    <property type="match status" value="1"/>
</dbReference>
<dbReference type="GO" id="GO:0003700">
    <property type="term" value="F:DNA-binding transcription factor activity"/>
    <property type="evidence" value="ECO:0007669"/>
    <property type="project" value="TreeGrafter"/>
</dbReference>
<dbReference type="CDD" id="cd00093">
    <property type="entry name" value="HTH_XRE"/>
    <property type="match status" value="1"/>
</dbReference>
<dbReference type="SUPFAM" id="SSF51182">
    <property type="entry name" value="RmlC-like cupins"/>
    <property type="match status" value="1"/>
</dbReference>
<sequence length="187" mass="22035">MDIGEQIKYERKRRNITLKVLAELVKCSPNYLSLIEKNKVNPSSKVLRKIFDILEMQREEYLNDNDEQIFVKKEKRTRIVYPNNKVIRELLVKDPSNKLMEPAYKIIPVNSDSNGWHRHKGEEFGYILNGKLELRVADEVCVLEKGDSFYFSSSLMHYYKNVGDCDVETIWIVAPPSSFKYLFLKKH</sequence>
<evidence type="ECO:0000256" key="1">
    <source>
        <dbReference type="ARBA" id="ARBA00023125"/>
    </source>
</evidence>
<dbReference type="GO" id="GO:0003677">
    <property type="term" value="F:DNA binding"/>
    <property type="evidence" value="ECO:0007669"/>
    <property type="project" value="UniProtKB-KW"/>
</dbReference>
<evidence type="ECO:0000259" key="2">
    <source>
        <dbReference type="PROSITE" id="PS50943"/>
    </source>
</evidence>
<dbReference type="InterPro" id="IPR014710">
    <property type="entry name" value="RmlC-like_jellyroll"/>
</dbReference>
<dbReference type="InterPro" id="IPR050807">
    <property type="entry name" value="TransReg_Diox_bact_type"/>
</dbReference>
<dbReference type="PANTHER" id="PTHR46797:SF2">
    <property type="entry name" value="TRANSCRIPTIONAL REGULATOR"/>
    <property type="match status" value="1"/>
</dbReference>
<dbReference type="SMART" id="SM00530">
    <property type="entry name" value="HTH_XRE"/>
    <property type="match status" value="1"/>
</dbReference>
<dbReference type="InterPro" id="IPR001387">
    <property type="entry name" value="Cro/C1-type_HTH"/>
</dbReference>
<gene>
    <name evidence="3" type="ORF">SAMN05660835_01177</name>
</gene>
<keyword evidence="4" id="KW-1185">Reference proteome</keyword>
<proteinExistence type="predicted"/>
<feature type="domain" description="HTH cro/C1-type" evidence="2">
    <location>
        <begin position="7"/>
        <end position="62"/>
    </location>
</feature>
<dbReference type="Pfam" id="PF01381">
    <property type="entry name" value="HTH_3"/>
    <property type="match status" value="1"/>
</dbReference>
<dbReference type="RefSeq" id="WP_092128872.1">
    <property type="nucleotide sequence ID" value="NZ_FMYU01000007.1"/>
</dbReference>
<reference evidence="4" key="1">
    <citation type="submission" date="2016-10" db="EMBL/GenBank/DDBJ databases">
        <authorList>
            <person name="Varghese N."/>
            <person name="Submissions S."/>
        </authorList>
    </citation>
    <scope>NUCLEOTIDE SEQUENCE [LARGE SCALE GENOMIC DNA]</scope>
    <source>
        <strain evidence="4">DSM 8415</strain>
    </source>
</reference>
<keyword evidence="1" id="KW-0238">DNA-binding</keyword>
<dbReference type="GO" id="GO:0005829">
    <property type="term" value="C:cytosol"/>
    <property type="evidence" value="ECO:0007669"/>
    <property type="project" value="TreeGrafter"/>
</dbReference>
<dbReference type="InterPro" id="IPR013096">
    <property type="entry name" value="Cupin_2"/>
</dbReference>
<dbReference type="PANTHER" id="PTHR46797">
    <property type="entry name" value="HTH-TYPE TRANSCRIPTIONAL REGULATOR"/>
    <property type="match status" value="1"/>
</dbReference>
<protein>
    <submittedName>
        <fullName evidence="3">Transcriptional regulator, XRE family with cupin sensor</fullName>
    </submittedName>
</protein>
<dbReference type="SUPFAM" id="SSF47413">
    <property type="entry name" value="lambda repressor-like DNA-binding domains"/>
    <property type="match status" value="1"/>
</dbReference>
<evidence type="ECO:0000313" key="4">
    <source>
        <dbReference type="Proteomes" id="UP000199411"/>
    </source>
</evidence>
<dbReference type="CDD" id="cd02209">
    <property type="entry name" value="cupin_XRE_C"/>
    <property type="match status" value="1"/>
</dbReference>
<dbReference type="Gene3D" id="2.60.120.10">
    <property type="entry name" value="Jelly Rolls"/>
    <property type="match status" value="1"/>
</dbReference>
<dbReference type="OrthoDB" id="5343295at2"/>
<dbReference type="EMBL" id="FMYU01000007">
    <property type="protein sequence ID" value="SDC65927.1"/>
    <property type="molecule type" value="Genomic_DNA"/>
</dbReference>
<evidence type="ECO:0000313" key="3">
    <source>
        <dbReference type="EMBL" id="SDC65927.1"/>
    </source>
</evidence>
<dbReference type="InterPro" id="IPR010982">
    <property type="entry name" value="Lambda_DNA-bd_dom_sf"/>
</dbReference>
<dbReference type="Pfam" id="PF07883">
    <property type="entry name" value="Cupin_2"/>
    <property type="match status" value="1"/>
</dbReference>
<dbReference type="Proteomes" id="UP000199411">
    <property type="component" value="Unassembled WGS sequence"/>
</dbReference>
<dbReference type="InterPro" id="IPR011051">
    <property type="entry name" value="RmlC_Cupin_sf"/>
</dbReference>
<organism evidence="3 4">
    <name type="scientific">Desulfurella multipotens</name>
    <dbReference type="NCBI Taxonomy" id="79269"/>
    <lineage>
        <taxon>Bacteria</taxon>
        <taxon>Pseudomonadati</taxon>
        <taxon>Campylobacterota</taxon>
        <taxon>Desulfurellia</taxon>
        <taxon>Desulfurellales</taxon>
        <taxon>Desulfurellaceae</taxon>
        <taxon>Desulfurella</taxon>
    </lineage>
</organism>
<dbReference type="AlphaFoldDB" id="A0A1G6NF75"/>
<accession>A0A1G6NF75</accession>
<dbReference type="Gene3D" id="1.10.260.40">
    <property type="entry name" value="lambda repressor-like DNA-binding domains"/>
    <property type="match status" value="1"/>
</dbReference>